<dbReference type="GO" id="GO:0006529">
    <property type="term" value="P:asparagine biosynthetic process"/>
    <property type="evidence" value="ECO:0007669"/>
    <property type="project" value="UniProtKB-KW"/>
</dbReference>
<dbReference type="AlphaFoldDB" id="A0A918TRE5"/>
<comment type="pathway">
    <text evidence="1">Amino-acid biosynthesis; L-asparagine biosynthesis; L-asparagine from L-aspartate (L-Gln route): step 1/1.</text>
</comment>
<organism evidence="6 7">
    <name type="scientific">Streptomyces cinnamoneus</name>
    <name type="common">Streptoverticillium cinnamoneum</name>
    <dbReference type="NCBI Taxonomy" id="53446"/>
    <lineage>
        <taxon>Bacteria</taxon>
        <taxon>Bacillati</taxon>
        <taxon>Actinomycetota</taxon>
        <taxon>Actinomycetes</taxon>
        <taxon>Kitasatosporales</taxon>
        <taxon>Streptomycetaceae</taxon>
        <taxon>Streptomyces</taxon>
        <taxon>Streptomyces cinnamoneus group</taxon>
    </lineage>
</organism>
<dbReference type="EMBL" id="BMVB01000014">
    <property type="protein sequence ID" value="GHC59906.1"/>
    <property type="molecule type" value="Genomic_DNA"/>
</dbReference>
<evidence type="ECO:0000259" key="5">
    <source>
        <dbReference type="Pfam" id="PF00733"/>
    </source>
</evidence>
<dbReference type="PANTHER" id="PTHR43284">
    <property type="entry name" value="ASPARAGINE SYNTHETASE (GLUTAMINE-HYDROLYZING)"/>
    <property type="match status" value="1"/>
</dbReference>
<dbReference type="InterPro" id="IPR051786">
    <property type="entry name" value="ASN_synthetase/amidase"/>
</dbReference>
<evidence type="ECO:0000256" key="2">
    <source>
        <dbReference type="ARBA" id="ARBA00012737"/>
    </source>
</evidence>
<dbReference type="RefSeq" id="WP_190111305.1">
    <property type="nucleotide sequence ID" value="NZ_BMVB01000014.1"/>
</dbReference>
<dbReference type="PANTHER" id="PTHR43284:SF1">
    <property type="entry name" value="ASPARAGINE SYNTHETASE"/>
    <property type="match status" value="1"/>
</dbReference>
<comment type="caution">
    <text evidence="6">The sequence shown here is derived from an EMBL/GenBank/DDBJ whole genome shotgun (WGS) entry which is preliminary data.</text>
</comment>
<proteinExistence type="predicted"/>
<dbReference type="EC" id="6.3.5.4" evidence="2"/>
<feature type="domain" description="Asparagine synthetase" evidence="5">
    <location>
        <begin position="210"/>
        <end position="577"/>
    </location>
</feature>
<sequence>MTVDTWFAVLPDGDVAQPAVQGLRPRAAHVIEHASGRPWLMGDWPDGRVTVAEAGTARLAVIGRCPVTAEELAVGLGRVRNVEETEQAVRGLAGSFHVAASIGSRVAVRGSASGVRRIHHARVGRATVGACRTDTLAVLTEASFDEKALALRLLSAPPPYPLDSQSMWRGVETVRPHDCLVIEPDGHAHTRRWWTVPEPELPAAEGTHAVRQALEAAVGSCTAAGGTISSDLSGGMDSTSLCFLAARDGTARLVTMRWASHDASNDDTAWAERATAELPAADHVVSDVDRAPLWYGDLADVTDTGGEPGLWARDAARIAALAQWMTDRGSRLHMTGGAADELFTAMPQHLHDYVRSHPLAALARIRRQRAFLQGPLWPVLRGLADRSSFSQWLAAWADGLTGPVPSLAEAARALPLSWGTEQRMPVWATPDAVRTARDALREAATAGTEPLARQRGQHMALACVRAGALGTAQLDRLTSAKGLEYAAPFLDDCVIEAALSVRVAERNAPGRYKPVLVDALRPIVTATVLDRSTKGEYSTDFHHAVRRNRATLLDLCDTSALARAGLIDTTAFRAELLAVHPSPHGLADALDATLGCEIWLRGHATGCRRNATSCR</sequence>
<keyword evidence="3" id="KW-0028">Amino-acid biosynthesis</keyword>
<comment type="catalytic activity">
    <reaction evidence="4">
        <text>L-aspartate + L-glutamine + ATP + H2O = L-asparagine + L-glutamate + AMP + diphosphate + H(+)</text>
        <dbReference type="Rhea" id="RHEA:12228"/>
        <dbReference type="ChEBI" id="CHEBI:15377"/>
        <dbReference type="ChEBI" id="CHEBI:15378"/>
        <dbReference type="ChEBI" id="CHEBI:29985"/>
        <dbReference type="ChEBI" id="CHEBI:29991"/>
        <dbReference type="ChEBI" id="CHEBI:30616"/>
        <dbReference type="ChEBI" id="CHEBI:33019"/>
        <dbReference type="ChEBI" id="CHEBI:58048"/>
        <dbReference type="ChEBI" id="CHEBI:58359"/>
        <dbReference type="ChEBI" id="CHEBI:456215"/>
        <dbReference type="EC" id="6.3.5.4"/>
    </reaction>
</comment>
<evidence type="ECO:0000256" key="1">
    <source>
        <dbReference type="ARBA" id="ARBA00005187"/>
    </source>
</evidence>
<dbReference type="GO" id="GO:0004066">
    <property type="term" value="F:asparagine synthase (glutamine-hydrolyzing) activity"/>
    <property type="evidence" value="ECO:0007669"/>
    <property type="project" value="UniProtKB-EC"/>
</dbReference>
<accession>A0A918TRE5</accession>
<dbReference type="SUPFAM" id="SSF52402">
    <property type="entry name" value="Adenine nucleotide alpha hydrolases-like"/>
    <property type="match status" value="1"/>
</dbReference>
<gene>
    <name evidence="6" type="primary">asnB</name>
    <name evidence="6" type="ORF">GCM10010507_41050</name>
</gene>
<dbReference type="Proteomes" id="UP000646244">
    <property type="component" value="Unassembled WGS sequence"/>
</dbReference>
<keyword evidence="3" id="KW-0061">Asparagine biosynthesis</keyword>
<dbReference type="InterPro" id="IPR001962">
    <property type="entry name" value="Asn_synthase"/>
</dbReference>
<dbReference type="Gene3D" id="3.40.50.620">
    <property type="entry name" value="HUPs"/>
    <property type="match status" value="2"/>
</dbReference>
<evidence type="ECO:0000256" key="3">
    <source>
        <dbReference type="ARBA" id="ARBA00022888"/>
    </source>
</evidence>
<evidence type="ECO:0000256" key="4">
    <source>
        <dbReference type="ARBA" id="ARBA00048741"/>
    </source>
</evidence>
<reference evidence="6" key="1">
    <citation type="journal article" date="2014" name="Int. J. Syst. Evol. Microbiol.">
        <title>Complete genome sequence of Corynebacterium casei LMG S-19264T (=DSM 44701T), isolated from a smear-ripened cheese.</title>
        <authorList>
            <consortium name="US DOE Joint Genome Institute (JGI-PGF)"/>
            <person name="Walter F."/>
            <person name="Albersmeier A."/>
            <person name="Kalinowski J."/>
            <person name="Ruckert C."/>
        </authorList>
    </citation>
    <scope>NUCLEOTIDE SEQUENCE</scope>
    <source>
        <strain evidence="6">JCM 4633</strain>
    </source>
</reference>
<name>A0A918TRE5_STRCJ</name>
<dbReference type="Pfam" id="PF00733">
    <property type="entry name" value="Asn_synthase"/>
    <property type="match status" value="1"/>
</dbReference>
<dbReference type="InterPro" id="IPR014729">
    <property type="entry name" value="Rossmann-like_a/b/a_fold"/>
</dbReference>
<evidence type="ECO:0000313" key="7">
    <source>
        <dbReference type="Proteomes" id="UP000646244"/>
    </source>
</evidence>
<protein>
    <recommendedName>
        <fullName evidence="2">asparagine synthase (glutamine-hydrolyzing)</fullName>
        <ecNumber evidence="2">6.3.5.4</ecNumber>
    </recommendedName>
</protein>
<evidence type="ECO:0000313" key="6">
    <source>
        <dbReference type="EMBL" id="GHC59906.1"/>
    </source>
</evidence>
<reference evidence="6" key="2">
    <citation type="submission" date="2020-09" db="EMBL/GenBank/DDBJ databases">
        <authorList>
            <person name="Sun Q."/>
            <person name="Ohkuma M."/>
        </authorList>
    </citation>
    <scope>NUCLEOTIDE SEQUENCE</scope>
    <source>
        <strain evidence="6">JCM 4633</strain>
    </source>
</reference>